<dbReference type="PANTHER" id="PTHR48407:SF1">
    <property type="entry name" value="CRANIOFACIAL DEVELOPMENT PROTEIN 1"/>
    <property type="match status" value="1"/>
</dbReference>
<evidence type="ECO:0000259" key="5">
    <source>
        <dbReference type="PROSITE" id="PS51279"/>
    </source>
</evidence>
<sequence>MAELETKEKQKKEESVSSEEDYNEEEDEDFDPTRIDKDNDIETDSEAETESTDINSNNAKVAAKPVDYSRIESEYGGLVKTRRARHEEEEVNKRRKYENIQNTPISETAKSIWDEMQLQSKKRLSKHQGSNASIISAVVEDVGNTTADSTTNEEHITIERTYTFAGEVIHEKKTVPKFSAEGQEYLKNGKFKTPESQPKEPSVNNSKIDTITQEQRSKLRRPLKREPILEKIISGSIKPKLTTLEKSKLDWVNYVDKEGITDDLAIHNRDGYLAKQDFLDRVETHKDKKYKEFRKTQLAMQLQTQQK</sequence>
<dbReference type="PANTHER" id="PTHR48407">
    <property type="entry name" value="CRANIOFACIAL DEVELOPMENT PROTEIN 1"/>
    <property type="match status" value="1"/>
</dbReference>
<feature type="domain" description="BCNT-C" evidence="5">
    <location>
        <begin position="223"/>
        <end position="300"/>
    </location>
</feature>
<dbReference type="InterPro" id="IPR011421">
    <property type="entry name" value="BCNT-C"/>
</dbReference>
<feature type="compositionally biased region" description="Basic and acidic residues" evidence="4">
    <location>
        <begin position="31"/>
        <end position="40"/>
    </location>
</feature>
<comment type="function">
    <text evidence="3">Component of the SWR1 complex which mediates the ATP-dependent exchange of histone H2A for the H2A variant HZT1 leading to transcriptional regulation of selected genes by chromatin remodeling. Involved in chromosome stability.</text>
</comment>
<evidence type="ECO:0000256" key="4">
    <source>
        <dbReference type="SAM" id="MobiDB-lite"/>
    </source>
</evidence>
<dbReference type="EMBL" id="CAEFZW010000011">
    <property type="protein sequence ID" value="CAB4256694.1"/>
    <property type="molecule type" value="Genomic_DNA"/>
</dbReference>
<feature type="compositionally biased region" description="Polar residues" evidence="4">
    <location>
        <begin position="99"/>
        <end position="109"/>
    </location>
</feature>
<dbReference type="RefSeq" id="XP_041408538.1">
    <property type="nucleotide sequence ID" value="XM_041552604.1"/>
</dbReference>
<reference evidence="6 7" key="1">
    <citation type="submission" date="2020-05" db="EMBL/GenBank/DDBJ databases">
        <authorList>
            <person name="Casaregola S."/>
            <person name="Devillers H."/>
            <person name="Grondin C."/>
        </authorList>
    </citation>
    <scope>NUCLEOTIDE SEQUENCE [LARGE SCALE GENOMIC DNA]</scope>
    <source>
        <strain evidence="6 7">CLIB 1767</strain>
    </source>
</reference>
<comment type="similarity">
    <text evidence="1">Belongs to the SWC5 family.</text>
</comment>
<dbReference type="GeneID" id="64859783"/>
<name>A0A8H2VJY9_9SACH</name>
<feature type="compositionally biased region" description="Acidic residues" evidence="4">
    <location>
        <begin position="16"/>
        <end position="30"/>
    </location>
</feature>
<keyword evidence="7" id="KW-1185">Reference proteome</keyword>
<feature type="compositionally biased region" description="Basic and acidic residues" evidence="4">
    <location>
        <begin position="1"/>
        <end position="15"/>
    </location>
</feature>
<organism evidence="6 7">
    <name type="scientific">Maudiozyma barnettii</name>
    <dbReference type="NCBI Taxonomy" id="61262"/>
    <lineage>
        <taxon>Eukaryota</taxon>
        <taxon>Fungi</taxon>
        <taxon>Dikarya</taxon>
        <taxon>Ascomycota</taxon>
        <taxon>Saccharomycotina</taxon>
        <taxon>Saccharomycetes</taxon>
        <taxon>Saccharomycetales</taxon>
        <taxon>Saccharomycetaceae</taxon>
        <taxon>Maudiozyma</taxon>
    </lineage>
</organism>
<dbReference type="PROSITE" id="PS51279">
    <property type="entry name" value="BCNT_C"/>
    <property type="match status" value="1"/>
</dbReference>
<feature type="region of interest" description="Disordered" evidence="4">
    <location>
        <begin position="189"/>
        <end position="221"/>
    </location>
</feature>
<feature type="compositionally biased region" description="Acidic residues" evidence="4">
    <location>
        <begin position="41"/>
        <end position="51"/>
    </location>
</feature>
<evidence type="ECO:0000256" key="2">
    <source>
        <dbReference type="ARBA" id="ARBA00019138"/>
    </source>
</evidence>
<dbReference type="OrthoDB" id="445677at2759"/>
<dbReference type="InterPro" id="IPR027124">
    <property type="entry name" value="Swc5/CFDP1/2"/>
</dbReference>
<comment type="caution">
    <text evidence="6">The sequence shown here is derived from an EMBL/GenBank/DDBJ whole genome shotgun (WGS) entry which is preliminary data.</text>
</comment>
<evidence type="ECO:0000256" key="3">
    <source>
        <dbReference type="ARBA" id="ARBA00025222"/>
    </source>
</evidence>
<protein>
    <recommendedName>
        <fullName evidence="2">SWR1-complex protein 5</fullName>
    </recommendedName>
</protein>
<evidence type="ECO:0000256" key="1">
    <source>
        <dbReference type="ARBA" id="ARBA00010465"/>
    </source>
</evidence>
<accession>A0A8H2VJY9</accession>
<dbReference type="AlphaFoldDB" id="A0A8H2VJY9"/>
<gene>
    <name evidence="6" type="ORF">KABA2_11S01144</name>
</gene>
<evidence type="ECO:0000313" key="6">
    <source>
        <dbReference type="EMBL" id="CAB4256694.1"/>
    </source>
</evidence>
<feature type="region of interest" description="Disordered" evidence="4">
    <location>
        <begin position="1"/>
        <end position="110"/>
    </location>
</feature>
<dbReference type="Pfam" id="PF07572">
    <property type="entry name" value="BCNT"/>
    <property type="match status" value="1"/>
</dbReference>
<evidence type="ECO:0000313" key="7">
    <source>
        <dbReference type="Proteomes" id="UP000644660"/>
    </source>
</evidence>
<feature type="compositionally biased region" description="Polar residues" evidence="4">
    <location>
        <begin position="202"/>
        <end position="214"/>
    </location>
</feature>
<dbReference type="Proteomes" id="UP000644660">
    <property type="component" value="Unassembled WGS sequence"/>
</dbReference>
<proteinExistence type="inferred from homology"/>
<dbReference type="GO" id="GO:0000812">
    <property type="term" value="C:Swr1 complex"/>
    <property type="evidence" value="ECO:0007669"/>
    <property type="project" value="TreeGrafter"/>
</dbReference>